<comment type="caution">
    <text evidence="1">The sequence shown here is derived from an EMBL/GenBank/DDBJ whole genome shotgun (WGS) entry which is preliminary data.</text>
</comment>
<gene>
    <name evidence="1" type="ORF">PsAD2_00303</name>
</gene>
<dbReference type="Proteomes" id="UP000076577">
    <property type="component" value="Unassembled WGS sequence"/>
</dbReference>
<evidence type="ECO:0000313" key="1">
    <source>
        <dbReference type="EMBL" id="KZL21874.1"/>
    </source>
</evidence>
<name>A0A166B424_9HYPH</name>
<sequence length="41" mass="4434">MSCVVLLDNGQREVEVKFPGNYQLSPQLSGALKTLPGVMDV</sequence>
<organism evidence="1 2">
    <name type="scientific">Pseudovibrio axinellae</name>
    <dbReference type="NCBI Taxonomy" id="989403"/>
    <lineage>
        <taxon>Bacteria</taxon>
        <taxon>Pseudomonadati</taxon>
        <taxon>Pseudomonadota</taxon>
        <taxon>Alphaproteobacteria</taxon>
        <taxon>Hyphomicrobiales</taxon>
        <taxon>Stappiaceae</taxon>
        <taxon>Pseudovibrio</taxon>
    </lineage>
</organism>
<reference evidence="1 2" key="1">
    <citation type="journal article" date="2016" name="Front. Microbiol.">
        <title>Comparative Genomic Analysis Reveals a Diverse Repertoire of Genes Involved in Prokaryote-Eukaryote Interactions within the Pseudovibrio Genus.</title>
        <authorList>
            <person name="Romano S."/>
            <person name="Fernandez-Guerra A."/>
            <person name="Reen F.J."/>
            <person name="Glockner F.O."/>
            <person name="Crowley S.P."/>
            <person name="O'Sullivan O."/>
            <person name="Cotter P.D."/>
            <person name="Adams C."/>
            <person name="Dobson A.D."/>
            <person name="O'Gara F."/>
        </authorList>
    </citation>
    <scope>NUCLEOTIDE SEQUENCE [LARGE SCALE GENOMIC DNA]</scope>
    <source>
        <strain evidence="1 2">Ad2</strain>
    </source>
</reference>
<dbReference type="RefSeq" id="WP_275078190.1">
    <property type="nucleotide sequence ID" value="NZ_FOFM01000004.1"/>
</dbReference>
<dbReference type="STRING" id="989403.SAMN05421798_104301"/>
<accession>A0A166B424</accession>
<evidence type="ECO:0000313" key="2">
    <source>
        <dbReference type="Proteomes" id="UP000076577"/>
    </source>
</evidence>
<proteinExistence type="predicted"/>
<keyword evidence="2" id="KW-1185">Reference proteome</keyword>
<dbReference type="PATRIC" id="fig|989403.3.peg.321"/>
<dbReference type="AlphaFoldDB" id="A0A166B424"/>
<dbReference type="EMBL" id="LMCB01000002">
    <property type="protein sequence ID" value="KZL21874.1"/>
    <property type="molecule type" value="Genomic_DNA"/>
</dbReference>
<protein>
    <submittedName>
        <fullName evidence="1">Uncharacterized protein</fullName>
    </submittedName>
</protein>